<proteinExistence type="predicted"/>
<gene>
    <name evidence="1" type="ORF">MCB1EB_0711</name>
</gene>
<dbReference type="AlphaFoldDB" id="A0A2Z6EU01"/>
<organism evidence="1 2">
    <name type="scientific">Mycoavidus cysteinexigens</name>
    <dbReference type="NCBI Taxonomy" id="1553431"/>
    <lineage>
        <taxon>Bacteria</taxon>
        <taxon>Pseudomonadati</taxon>
        <taxon>Pseudomonadota</taxon>
        <taxon>Betaproteobacteria</taxon>
        <taxon>Burkholderiales</taxon>
        <taxon>Burkholderiaceae</taxon>
        <taxon>Mycoavidus</taxon>
    </lineage>
</organism>
<dbReference type="RefSeq" id="WP_045362913.1">
    <property type="nucleotide sequence ID" value="NZ_AP018150.1"/>
</dbReference>
<reference evidence="1 2" key="1">
    <citation type="journal article" date="2018" name="Microbes Environ.">
        <title>Comparative Genomic Insights into Endofungal Lifestyles of Two Bacterial Endosymbionts, Mycoavidus cysteinexigens and Burkholderia rhizoxinica.</title>
        <authorList>
            <person name="Sharmin D."/>
            <person name="Guo Y."/>
            <person name="Nishizawa T."/>
            <person name="Ohshima S."/>
            <person name="Sato Y."/>
            <person name="Takashima Y."/>
            <person name="Narisawa K."/>
            <person name="Ohta H."/>
        </authorList>
    </citation>
    <scope>NUCLEOTIDE SEQUENCE [LARGE SCALE GENOMIC DNA]</scope>
    <source>
        <strain evidence="1 2">B1-EB</strain>
    </source>
</reference>
<name>A0A2Z6EU01_9BURK</name>
<dbReference type="EMBL" id="AP018150">
    <property type="protein sequence ID" value="BBE08872.1"/>
    <property type="molecule type" value="Genomic_DNA"/>
</dbReference>
<sequence>MTPVYVTQADVANFGVNVGFVRHYNAAFSGESARPAAEPDREPARISLAEIAAINAFNASACLQWREQALGLKTFYKQLQQTQQFTTIEDRRSTSERPYPASK</sequence>
<dbReference type="Proteomes" id="UP000282597">
    <property type="component" value="Chromosome"/>
</dbReference>
<keyword evidence="2" id="KW-1185">Reference proteome</keyword>
<evidence type="ECO:0000313" key="1">
    <source>
        <dbReference type="EMBL" id="BBE08872.1"/>
    </source>
</evidence>
<protein>
    <submittedName>
        <fullName evidence="1">Uncharacterized protein</fullName>
    </submittedName>
</protein>
<evidence type="ECO:0000313" key="2">
    <source>
        <dbReference type="Proteomes" id="UP000282597"/>
    </source>
</evidence>
<accession>A0A2Z6EU01</accession>
<dbReference type="KEGG" id="mcys:MCB1EB_0711"/>